<dbReference type="InterPro" id="IPR007709">
    <property type="entry name" value="N-FG_amidohydro"/>
</dbReference>
<dbReference type="OrthoDB" id="9785840at2"/>
<keyword evidence="2" id="KW-0378">Hydrolase</keyword>
<feature type="compositionally biased region" description="Polar residues" evidence="1">
    <location>
        <begin position="42"/>
        <end position="52"/>
    </location>
</feature>
<organism evidence="2 3">
    <name type="scientific">Mesorhizobium tianshanense</name>
    <dbReference type="NCBI Taxonomy" id="39844"/>
    <lineage>
        <taxon>Bacteria</taxon>
        <taxon>Pseudomonadati</taxon>
        <taxon>Pseudomonadota</taxon>
        <taxon>Alphaproteobacteria</taxon>
        <taxon>Hyphomicrobiales</taxon>
        <taxon>Phyllobacteriaceae</taxon>
        <taxon>Mesorhizobium</taxon>
    </lineage>
</organism>
<dbReference type="AlphaFoldDB" id="A0A562MV28"/>
<dbReference type="SUPFAM" id="SSF53187">
    <property type="entry name" value="Zn-dependent exopeptidases"/>
    <property type="match status" value="1"/>
</dbReference>
<feature type="region of interest" description="Disordered" evidence="1">
    <location>
        <begin position="38"/>
        <end position="63"/>
    </location>
</feature>
<reference evidence="2 3" key="1">
    <citation type="journal article" date="2015" name="Stand. Genomic Sci.">
        <title>Genomic Encyclopedia of Bacterial and Archaeal Type Strains, Phase III: the genomes of soil and plant-associated and newly described type strains.</title>
        <authorList>
            <person name="Whitman W.B."/>
            <person name="Woyke T."/>
            <person name="Klenk H.P."/>
            <person name="Zhou Y."/>
            <person name="Lilburn T.G."/>
            <person name="Beck B.J."/>
            <person name="De Vos P."/>
            <person name="Vandamme P."/>
            <person name="Eisen J.A."/>
            <person name="Garrity G."/>
            <person name="Hugenholtz P."/>
            <person name="Kyrpides N.C."/>
        </authorList>
    </citation>
    <scope>NUCLEOTIDE SEQUENCE [LARGE SCALE GENOMIC DNA]</scope>
    <source>
        <strain evidence="2 3">CGMCC 1.2546</strain>
    </source>
</reference>
<dbReference type="Proteomes" id="UP000317122">
    <property type="component" value="Unassembled WGS sequence"/>
</dbReference>
<comment type="caution">
    <text evidence="2">The sequence shown here is derived from an EMBL/GenBank/DDBJ whole genome shotgun (WGS) entry which is preliminary data.</text>
</comment>
<dbReference type="RefSeq" id="WP_145722381.1">
    <property type="nucleotide sequence ID" value="NZ_BSPF01000066.1"/>
</dbReference>
<accession>A0A562MV28</accession>
<proteinExistence type="predicted"/>
<evidence type="ECO:0000256" key="1">
    <source>
        <dbReference type="SAM" id="MobiDB-lite"/>
    </source>
</evidence>
<dbReference type="EMBL" id="VLKT01000059">
    <property type="protein sequence ID" value="TWI23763.1"/>
    <property type="molecule type" value="Genomic_DNA"/>
</dbReference>
<sequence length="340" mass="38266">MAAAADTAEHIKERTTGELRTFAKRNSQRWNRSLIASVLGPTPNTSPSTRLSGRTRGSETASSLDKILAGDNPLKLETGAADWWTVHRGLSPVLGTAIHNGHGVRSAVDALLAISDDDRLREEDPFTEFVIRDVPNRIVFHRSRFEVDLNRARQAAVYLSPEQAWGMDIWSDKPAPETIEDSLRVHDDYYSMLRQVLRGLEERHGRFVVLDVHSYNHRRGGPNAAPSDPETAPDINIGTFSMDRERWAHVVEPFIATLRTFEFRGHRMDVRENVAFEGRGEQTRFIHEAFPETGCAIAVELKKFFMDEWTGLPDRAALVAMRAMIRSTLPILEDGLQATT</sequence>
<evidence type="ECO:0000313" key="2">
    <source>
        <dbReference type="EMBL" id="TWI23763.1"/>
    </source>
</evidence>
<dbReference type="Pfam" id="PF05013">
    <property type="entry name" value="FGase"/>
    <property type="match status" value="1"/>
</dbReference>
<dbReference type="Gene3D" id="3.40.630.40">
    <property type="entry name" value="Zn-dependent exopeptidases"/>
    <property type="match status" value="1"/>
</dbReference>
<name>A0A562MV28_9HYPH</name>
<gene>
    <name evidence="2" type="ORF">IQ26_06425</name>
</gene>
<keyword evidence="3" id="KW-1185">Reference proteome</keyword>
<dbReference type="GO" id="GO:0016787">
    <property type="term" value="F:hydrolase activity"/>
    <property type="evidence" value="ECO:0007669"/>
    <property type="project" value="UniProtKB-KW"/>
</dbReference>
<evidence type="ECO:0000313" key="3">
    <source>
        <dbReference type="Proteomes" id="UP000317122"/>
    </source>
</evidence>
<protein>
    <submittedName>
        <fullName evidence="2">N-formylglutamate amidohydrolase</fullName>
    </submittedName>
</protein>